<evidence type="ECO:0000313" key="2">
    <source>
        <dbReference type="EMBL" id="TFB19591.1"/>
    </source>
</evidence>
<evidence type="ECO:0000256" key="1">
    <source>
        <dbReference type="SAM" id="Coils"/>
    </source>
</evidence>
<feature type="coiled-coil region" evidence="1">
    <location>
        <begin position="24"/>
        <end position="86"/>
    </location>
</feature>
<evidence type="ECO:0000313" key="3">
    <source>
        <dbReference type="Proteomes" id="UP000297975"/>
    </source>
</evidence>
<dbReference type="EMBL" id="SOPW01000010">
    <property type="protein sequence ID" value="TFB19591.1"/>
    <property type="molecule type" value="Genomic_DNA"/>
</dbReference>
<gene>
    <name evidence="2" type="ORF">E3U55_10550</name>
</gene>
<protein>
    <submittedName>
        <fullName evidence="2">Uncharacterized protein</fullName>
    </submittedName>
</protein>
<sequence length="198" mass="23007">MKRFWFVLIVLFIMNGCSDKEEVNGEMADALNDLERKVSALEQKLTDQQVKIDDQKETIDEQAELIEKQEQRLKQEEDIKKNDHRRLDEKIHRVYDLVSQTTASETAILNSSEVKDGYIELVVTYADMVEDENAPNGFRLEEKNEETVLVDVSTPVYLGSIDPHRMLDIQGFKSKKGAFLEFFKKDGEIVFVQERYLP</sequence>
<name>A0A4Y8IGD5_9BACI</name>
<organism evidence="2 3">
    <name type="scientific">Filobacillus milosensis</name>
    <dbReference type="NCBI Taxonomy" id="94137"/>
    <lineage>
        <taxon>Bacteria</taxon>
        <taxon>Bacillati</taxon>
        <taxon>Bacillota</taxon>
        <taxon>Bacilli</taxon>
        <taxon>Bacillales</taxon>
        <taxon>Bacillaceae</taxon>
        <taxon>Filobacillus</taxon>
    </lineage>
</organism>
<reference evidence="2 3" key="1">
    <citation type="submission" date="2019-03" db="EMBL/GenBank/DDBJ databases">
        <authorList>
            <person name="He R.-H."/>
        </authorList>
    </citation>
    <scope>NUCLEOTIDE SEQUENCE [LARGE SCALE GENOMIC DNA]</scope>
    <source>
        <strain evidence="3">SH 714</strain>
    </source>
</reference>
<keyword evidence="1" id="KW-0175">Coiled coil</keyword>
<dbReference type="AlphaFoldDB" id="A0A4Y8IGD5"/>
<proteinExistence type="predicted"/>
<dbReference type="Proteomes" id="UP000297975">
    <property type="component" value="Unassembled WGS sequence"/>
</dbReference>
<dbReference type="OrthoDB" id="2985047at2"/>
<keyword evidence="3" id="KW-1185">Reference proteome</keyword>
<dbReference type="RefSeq" id="WP_134340389.1">
    <property type="nucleotide sequence ID" value="NZ_SOPW01000010.1"/>
</dbReference>
<accession>A0A4Y8IGD5</accession>
<comment type="caution">
    <text evidence="2">The sequence shown here is derived from an EMBL/GenBank/DDBJ whole genome shotgun (WGS) entry which is preliminary data.</text>
</comment>